<accession>A0A5C6NSG4</accession>
<keyword evidence="2" id="KW-1185">Reference proteome</keyword>
<reference evidence="1 2" key="1">
    <citation type="submission" date="2019-04" db="EMBL/GenBank/DDBJ databases">
        <title>Chromosome genome assembly for Takifugu flavidus.</title>
        <authorList>
            <person name="Xiao S."/>
        </authorList>
    </citation>
    <scope>NUCLEOTIDE SEQUENCE [LARGE SCALE GENOMIC DNA]</scope>
    <source>
        <strain evidence="1">HTHZ2018</strain>
        <tissue evidence="1">Muscle</tissue>
    </source>
</reference>
<dbReference type="GO" id="GO:0016887">
    <property type="term" value="F:ATP hydrolysis activity"/>
    <property type="evidence" value="ECO:0007669"/>
    <property type="project" value="InterPro"/>
</dbReference>
<evidence type="ECO:0000313" key="2">
    <source>
        <dbReference type="Proteomes" id="UP000324091"/>
    </source>
</evidence>
<protein>
    <submittedName>
        <fullName evidence="1">E3 ubiquitin-protein ligase rnf213-alpha</fullName>
    </submittedName>
</protein>
<name>A0A5C6NSG4_9TELE</name>
<organism evidence="1 2">
    <name type="scientific">Takifugu flavidus</name>
    <name type="common">sansaifugu</name>
    <dbReference type="NCBI Taxonomy" id="433684"/>
    <lineage>
        <taxon>Eukaryota</taxon>
        <taxon>Metazoa</taxon>
        <taxon>Chordata</taxon>
        <taxon>Craniata</taxon>
        <taxon>Vertebrata</taxon>
        <taxon>Euteleostomi</taxon>
        <taxon>Actinopterygii</taxon>
        <taxon>Neopterygii</taxon>
        <taxon>Teleostei</taxon>
        <taxon>Neoteleostei</taxon>
        <taxon>Acanthomorphata</taxon>
        <taxon>Eupercaria</taxon>
        <taxon>Tetraodontiformes</taxon>
        <taxon>Tetradontoidea</taxon>
        <taxon>Tetraodontidae</taxon>
        <taxon>Takifugu</taxon>
    </lineage>
</organism>
<gene>
    <name evidence="1" type="ORF">D4764_18G0008420</name>
</gene>
<dbReference type="GO" id="GO:0005829">
    <property type="term" value="C:cytosol"/>
    <property type="evidence" value="ECO:0007669"/>
    <property type="project" value="TreeGrafter"/>
</dbReference>
<dbReference type="GO" id="GO:0004842">
    <property type="term" value="F:ubiquitin-protein transferase activity"/>
    <property type="evidence" value="ECO:0007669"/>
    <property type="project" value="InterPro"/>
</dbReference>
<comment type="caution">
    <text evidence="1">The sequence shown here is derived from an EMBL/GenBank/DDBJ whole genome shotgun (WGS) entry which is preliminary data.</text>
</comment>
<dbReference type="AlphaFoldDB" id="A0A5C6NSG4"/>
<dbReference type="GO" id="GO:0006511">
    <property type="term" value="P:ubiquitin-dependent protein catabolic process"/>
    <property type="evidence" value="ECO:0007669"/>
    <property type="project" value="TreeGrafter"/>
</dbReference>
<dbReference type="PANTHER" id="PTHR22605">
    <property type="entry name" value="RZ-TYPE DOMAIN-CONTAINING PROTEIN"/>
    <property type="match status" value="1"/>
</dbReference>
<dbReference type="GO" id="GO:0016020">
    <property type="term" value="C:membrane"/>
    <property type="evidence" value="ECO:0007669"/>
    <property type="project" value="TreeGrafter"/>
</dbReference>
<dbReference type="EMBL" id="RHFK02000010">
    <property type="protein sequence ID" value="TWW70036.1"/>
    <property type="molecule type" value="Genomic_DNA"/>
</dbReference>
<proteinExistence type="predicted"/>
<dbReference type="GO" id="GO:2000051">
    <property type="term" value="P:negative regulation of non-canonical Wnt signaling pathway"/>
    <property type="evidence" value="ECO:0007669"/>
    <property type="project" value="TreeGrafter"/>
</dbReference>
<dbReference type="PANTHER" id="PTHR22605:SF18">
    <property type="entry name" value="E3 UBIQUITIN-PROTEIN LIGASE RNF213-ALPHA"/>
    <property type="match status" value="1"/>
</dbReference>
<dbReference type="GO" id="GO:0005730">
    <property type="term" value="C:nucleolus"/>
    <property type="evidence" value="ECO:0007669"/>
    <property type="project" value="TreeGrafter"/>
</dbReference>
<dbReference type="InterPro" id="IPR031248">
    <property type="entry name" value="RNF213"/>
</dbReference>
<dbReference type="GO" id="GO:0002040">
    <property type="term" value="P:sprouting angiogenesis"/>
    <property type="evidence" value="ECO:0007669"/>
    <property type="project" value="TreeGrafter"/>
</dbReference>
<sequence length="636" mass="72625">MLDTKSLSPVPFTVIRMLTHMALLLGARSHHQSVSAIIKPVVPDPGAFLHAHLKKDLQHLIRCLGKGTDDTISTVHLLINSLLDPHTQQRWPAPFDNLLSTKVYRNGWEMEINNSIIAPQLKHLDRQLKEVNALIRADSRVSASPVMMLLGGDPRLFLASVPKDSLIHCSTVWSCREKISLQSLTHIVELNGGKDSVPVLWTFLHKEAELRLVKHLPDILALQRNLVKRFQNVAVQTGTIREFLNTQNADGLKAWYKKHIGIFLTTWNQLRVSLATNGEIKIPAEYCQSDMDHSSDFSFLLPRRQGPGLCSTALISYLISLHNNMVYCMDKHMGEETSYRVSPVDLTDLHVIRYELERDLMPLILSNTQYSIERGQESLLEYDLAKIQQQLVSRFLLGKPLIILQGIPTLVNRYDRNYEVILRDLKSKVQQEPLQMRTMLAVAAELQSYSEVCEALSTLEVALGFLSMTSEEPHMQLSTYLEEVLQMGTQMPPHILKALSMCCLKHCAALWQLLSSLKSENMLQLKRDPFPGVSELYKQALGEEEHRLLTAFFSKNSAEGFLLEMHEFLVLVLKNPNAEDTFKPEWSLAVTLFSYMERKDLDVSPEMEEFPEELLLAHYVEAWKFIVAFKQERQRQ</sequence>
<dbReference type="Proteomes" id="UP000324091">
    <property type="component" value="Chromosome 18"/>
</dbReference>
<evidence type="ECO:0000313" key="1">
    <source>
        <dbReference type="EMBL" id="TWW70036.1"/>
    </source>
</evidence>